<dbReference type="Pfam" id="PF08584">
    <property type="entry name" value="Ribonuc_P_40"/>
    <property type="match status" value="1"/>
</dbReference>
<evidence type="ECO:0000313" key="2">
    <source>
        <dbReference type="Proteomes" id="UP000801492"/>
    </source>
</evidence>
<keyword evidence="2" id="KW-1185">Reference proteome</keyword>
<dbReference type="GO" id="GO:0000171">
    <property type="term" value="F:ribonuclease MRP activity"/>
    <property type="evidence" value="ECO:0007669"/>
    <property type="project" value="TreeGrafter"/>
</dbReference>
<proteinExistence type="predicted"/>
<protein>
    <submittedName>
        <fullName evidence="1">Uncharacterized protein</fullName>
    </submittedName>
</protein>
<dbReference type="GO" id="GO:0004526">
    <property type="term" value="F:ribonuclease P activity"/>
    <property type="evidence" value="ECO:0007669"/>
    <property type="project" value="TreeGrafter"/>
</dbReference>
<organism evidence="1 2">
    <name type="scientific">Ignelater luminosus</name>
    <name type="common">Cucubano</name>
    <name type="synonym">Pyrophorus luminosus</name>
    <dbReference type="NCBI Taxonomy" id="2038154"/>
    <lineage>
        <taxon>Eukaryota</taxon>
        <taxon>Metazoa</taxon>
        <taxon>Ecdysozoa</taxon>
        <taxon>Arthropoda</taxon>
        <taxon>Hexapoda</taxon>
        <taxon>Insecta</taxon>
        <taxon>Pterygota</taxon>
        <taxon>Neoptera</taxon>
        <taxon>Endopterygota</taxon>
        <taxon>Coleoptera</taxon>
        <taxon>Polyphaga</taxon>
        <taxon>Elateriformia</taxon>
        <taxon>Elateroidea</taxon>
        <taxon>Elateridae</taxon>
        <taxon>Agrypninae</taxon>
        <taxon>Pyrophorini</taxon>
        <taxon>Ignelater</taxon>
    </lineage>
</organism>
<dbReference type="InterPro" id="IPR013893">
    <property type="entry name" value="RNase_P_Rpp40"/>
</dbReference>
<dbReference type="EMBL" id="VTPC01091271">
    <property type="protein sequence ID" value="KAF2878853.1"/>
    <property type="molecule type" value="Genomic_DNA"/>
</dbReference>
<dbReference type="GO" id="GO:0000447">
    <property type="term" value="P:endonucleolytic cleavage in ITS1 to separate SSU-rRNA from 5.8S rRNA and LSU-rRNA from tricistronic rRNA transcript (SSU-rRNA, 5.8S rRNA, LSU-rRNA)"/>
    <property type="evidence" value="ECO:0007669"/>
    <property type="project" value="TreeGrafter"/>
</dbReference>
<sequence length="361" mass="42130">MLCPEVWNFSAPHSHFKTEKGLLDQNNCSSTITNLFYNHLVSVVLPDTFHIPEFLNEALTTDCEYYKLSNLSISELINKNFINNFIKKGSFIGLSINTRIDCDDCICITPNGLIVLSLTKTTYQTLGLDGRVSHFHRNTKDRYIVHVDLLKDSFEPGKKNYERTKICLEKLKDINLLIYWEPPNEEVCPSSVAKYFHDLNYSVKVCVPEFTVRTDYSVKVPDLEVENNNANDFIEWLGAFSVQASIDGSVDDYITTYETPKPYTEYGQVKFLQWKGFFAHQKIEEFFGKLKYIRLFSRDWMTTEEKPWIALYVQSFSDSPINWGISENHYYINSDNSYIIVMDLNKHYLLCKQMCSNKYYK</sequence>
<dbReference type="AlphaFoldDB" id="A0A8K0C6D9"/>
<dbReference type="Proteomes" id="UP000801492">
    <property type="component" value="Unassembled WGS sequence"/>
</dbReference>
<dbReference type="GO" id="GO:0030681">
    <property type="term" value="C:multimeric ribonuclease P complex"/>
    <property type="evidence" value="ECO:0007669"/>
    <property type="project" value="TreeGrafter"/>
</dbReference>
<dbReference type="GO" id="GO:0001682">
    <property type="term" value="P:tRNA 5'-leader removal"/>
    <property type="evidence" value="ECO:0007669"/>
    <property type="project" value="InterPro"/>
</dbReference>
<gene>
    <name evidence="1" type="ORF">ILUMI_27317</name>
</gene>
<dbReference type="PANTHER" id="PTHR15396:SF1">
    <property type="entry name" value="RIBONUCLEASE P PROTEIN SUBUNIT P40"/>
    <property type="match status" value="1"/>
</dbReference>
<dbReference type="GO" id="GO:0000172">
    <property type="term" value="C:ribonuclease MRP complex"/>
    <property type="evidence" value="ECO:0007669"/>
    <property type="project" value="TreeGrafter"/>
</dbReference>
<name>A0A8K0C6D9_IGNLU</name>
<comment type="caution">
    <text evidence="1">The sequence shown here is derived from an EMBL/GenBank/DDBJ whole genome shotgun (WGS) entry which is preliminary data.</text>
</comment>
<reference evidence="1" key="1">
    <citation type="submission" date="2019-08" db="EMBL/GenBank/DDBJ databases">
        <title>The genome of the North American firefly Photinus pyralis.</title>
        <authorList>
            <consortium name="Photinus pyralis genome working group"/>
            <person name="Fallon T.R."/>
            <person name="Sander Lower S.E."/>
            <person name="Weng J.-K."/>
        </authorList>
    </citation>
    <scope>NUCLEOTIDE SEQUENCE</scope>
    <source>
        <strain evidence="1">TRF0915ILg1</strain>
        <tissue evidence="1">Whole body</tissue>
    </source>
</reference>
<evidence type="ECO:0000313" key="1">
    <source>
        <dbReference type="EMBL" id="KAF2878853.1"/>
    </source>
</evidence>
<accession>A0A8K0C6D9</accession>
<dbReference type="OrthoDB" id="446759at2759"/>
<dbReference type="PANTHER" id="PTHR15396">
    <property type="entry name" value="RIBONUCLEASE P PROTEIN SUBUNIT P40"/>
    <property type="match status" value="1"/>
</dbReference>